<dbReference type="InterPro" id="IPR015424">
    <property type="entry name" value="PyrdxlP-dep_Trfase"/>
</dbReference>
<comment type="similarity">
    <text evidence="4">Belongs to the class-I pyridoxal-phosphate-dependent aminotransferase family.</text>
</comment>
<evidence type="ECO:0000256" key="3">
    <source>
        <dbReference type="ARBA" id="ARBA00022679"/>
    </source>
</evidence>
<evidence type="ECO:0000256" key="4">
    <source>
        <dbReference type="RuleBase" id="RU000481"/>
    </source>
</evidence>
<dbReference type="EC" id="2.6.1.-" evidence="4"/>
<evidence type="ECO:0000313" key="7">
    <source>
        <dbReference type="Proteomes" id="UP001387364"/>
    </source>
</evidence>
<dbReference type="NCBIfam" id="NF005815">
    <property type="entry name" value="PRK07681.1"/>
    <property type="match status" value="1"/>
</dbReference>
<dbReference type="SUPFAM" id="SSF53383">
    <property type="entry name" value="PLP-dependent transferases"/>
    <property type="match status" value="1"/>
</dbReference>
<dbReference type="GO" id="GO:0010285">
    <property type="term" value="F:L,L-diaminopimelate aminotransferase activity"/>
    <property type="evidence" value="ECO:0007669"/>
    <property type="project" value="UniProtKB-EC"/>
</dbReference>
<dbReference type="RefSeq" id="WP_338754571.1">
    <property type="nucleotide sequence ID" value="NZ_CP147404.1"/>
</dbReference>
<dbReference type="PROSITE" id="PS00105">
    <property type="entry name" value="AA_TRANSFER_CLASS_1"/>
    <property type="match status" value="1"/>
</dbReference>
<evidence type="ECO:0000256" key="2">
    <source>
        <dbReference type="ARBA" id="ARBA00022576"/>
    </source>
</evidence>
<comment type="cofactor">
    <cofactor evidence="1 4">
        <name>pyridoxal 5'-phosphate</name>
        <dbReference type="ChEBI" id="CHEBI:597326"/>
    </cofactor>
</comment>
<dbReference type="PANTHER" id="PTHR42832">
    <property type="entry name" value="AMINO ACID AMINOTRANSFERASE"/>
    <property type="match status" value="1"/>
</dbReference>
<evidence type="ECO:0000259" key="5">
    <source>
        <dbReference type="Pfam" id="PF00155"/>
    </source>
</evidence>
<protein>
    <recommendedName>
        <fullName evidence="4">Aminotransferase</fullName>
        <ecNumber evidence="4">2.6.1.-</ecNumber>
    </recommendedName>
</protein>
<organism evidence="6 7">
    <name type="scientific">Bacillus kandeliae</name>
    <dbReference type="NCBI Taxonomy" id="3129297"/>
    <lineage>
        <taxon>Bacteria</taxon>
        <taxon>Bacillati</taxon>
        <taxon>Bacillota</taxon>
        <taxon>Bacilli</taxon>
        <taxon>Bacillales</taxon>
        <taxon>Bacillaceae</taxon>
        <taxon>Bacillus</taxon>
    </lineage>
</organism>
<accession>A0ABZ2NBU9</accession>
<dbReference type="InterPro" id="IPR004838">
    <property type="entry name" value="NHTrfase_class1_PyrdxlP-BS"/>
</dbReference>
<proteinExistence type="inferred from homology"/>
<keyword evidence="7" id="KW-1185">Reference proteome</keyword>
<dbReference type="Pfam" id="PF00155">
    <property type="entry name" value="Aminotran_1_2"/>
    <property type="match status" value="1"/>
</dbReference>
<dbReference type="InterPro" id="IPR015422">
    <property type="entry name" value="PyrdxlP-dep_Trfase_small"/>
</dbReference>
<reference evidence="6 7" key="1">
    <citation type="submission" date="2024-02" db="EMBL/GenBank/DDBJ databases">
        <title>Seven novel Bacillus-like species.</title>
        <authorList>
            <person name="Liu G."/>
        </authorList>
    </citation>
    <scope>NUCLEOTIDE SEQUENCE [LARGE SCALE GENOMIC DNA]</scope>
    <source>
        <strain evidence="6 7">FJAT-52991</strain>
    </source>
</reference>
<dbReference type="InterPro" id="IPR004839">
    <property type="entry name" value="Aminotransferase_I/II_large"/>
</dbReference>
<keyword evidence="3 4" id="KW-0808">Transferase</keyword>
<dbReference type="Proteomes" id="UP001387364">
    <property type="component" value="Chromosome"/>
</dbReference>
<evidence type="ECO:0000256" key="1">
    <source>
        <dbReference type="ARBA" id="ARBA00001933"/>
    </source>
</evidence>
<dbReference type="PANTHER" id="PTHR42832:SF3">
    <property type="entry name" value="L-GLUTAMINE--4-(METHYLSULFANYL)-2-OXOBUTANOATE AMINOTRANSFERASE"/>
    <property type="match status" value="1"/>
</dbReference>
<gene>
    <name evidence="6" type="ORF">WDJ61_08985</name>
</gene>
<keyword evidence="2 4" id="KW-0032">Aminotransferase</keyword>
<dbReference type="InterPro" id="IPR015421">
    <property type="entry name" value="PyrdxlP-dep_Trfase_major"/>
</dbReference>
<dbReference type="Gene3D" id="3.40.640.10">
    <property type="entry name" value="Type I PLP-dependent aspartate aminotransferase-like (Major domain)"/>
    <property type="match status" value="1"/>
</dbReference>
<dbReference type="EMBL" id="CP147404">
    <property type="protein sequence ID" value="WXB94740.1"/>
    <property type="molecule type" value="Genomic_DNA"/>
</dbReference>
<name>A0ABZ2NBU9_9BACI</name>
<evidence type="ECO:0000313" key="6">
    <source>
        <dbReference type="EMBL" id="WXB94740.1"/>
    </source>
</evidence>
<dbReference type="InterPro" id="IPR050881">
    <property type="entry name" value="LL-DAP_aminotransferase"/>
</dbReference>
<dbReference type="CDD" id="cd00609">
    <property type="entry name" value="AAT_like"/>
    <property type="match status" value="1"/>
</dbReference>
<dbReference type="Gene3D" id="3.90.1150.10">
    <property type="entry name" value="Aspartate Aminotransferase, domain 1"/>
    <property type="match status" value="1"/>
</dbReference>
<feature type="domain" description="Aminotransferase class I/classII large" evidence="5">
    <location>
        <begin position="33"/>
        <end position="382"/>
    </location>
</feature>
<sequence length="392" mass="42923">MAFHLAKRMEAFGPSIFSELKAYKLKKQAEGKKIIDLSLGSPDLPPAPFVREQLAALAAEPDQYGYTLSGTQEFYQAVANYYQRAHGVEIDASTEIVHAMGSQEGLVHLPLVFADPGDIILVTDPGYPAYEAGLAVAGAEPYYMPLLKENHFLPDLKAIPVDIANKARMMILNYPGNPVPGLATEQFFSEVIEFARKHHIVVLHDAAYSEFYFDHQTPLSFLAVPGAKDVGMEINSLSKSFSLAGARIAYIAGNKDMIQKAAQLKSNLDYGVFAPVQAAGIAALDHAEEIGQFVRTTYESRRNVFIAALEKIGWRVDKPSGGMFIWAKIPDGWTSKEFCFACIDEAGVVMVPGPAFGQNGEGYVRIALVHSEEILKEAAEKLQSVIEVPRLL</sequence>